<reference evidence="1 2" key="3">
    <citation type="submission" date="2023-06" db="EMBL/GenBank/DDBJ databases">
        <authorList>
            <person name="Zeman M."/>
            <person name="Kubasova T."/>
            <person name="Jahodarova E."/>
            <person name="Nykrynova M."/>
            <person name="Rychlik I."/>
        </authorList>
    </citation>
    <scope>NUCLEOTIDE SEQUENCE [LARGE SCALE GENOMIC DNA]</scope>
    <source>
        <strain evidence="1 2">ET340</strain>
    </source>
</reference>
<keyword evidence="2" id="KW-1185">Reference proteome</keyword>
<evidence type="ECO:0000313" key="2">
    <source>
        <dbReference type="Proteomes" id="UP001529380"/>
    </source>
</evidence>
<gene>
    <name evidence="1" type="ORF">QUW08_09130</name>
</gene>
<proteinExistence type="predicted"/>
<reference evidence="1 2" key="2">
    <citation type="submission" date="2023-06" db="EMBL/GenBank/DDBJ databases">
        <title>Identification and characterization of horizontal gene transfer across gut microbiota members of farm animals based on homology search.</title>
        <authorList>
            <person name="Schwarzerova J."/>
            <person name="Nykrynova M."/>
            <person name="Jureckova K."/>
            <person name="Cejkova D."/>
            <person name="Rychlik I."/>
        </authorList>
    </citation>
    <scope>NUCLEOTIDE SEQUENCE [LARGE SCALE GENOMIC DNA]</scope>
    <source>
        <strain evidence="1 2">ET340</strain>
    </source>
</reference>
<organism evidence="1 2">
    <name type="scientific">Allofournierella massiliensis</name>
    <dbReference type="NCBI Taxonomy" id="1650663"/>
    <lineage>
        <taxon>Bacteria</taxon>
        <taxon>Bacillati</taxon>
        <taxon>Bacillota</taxon>
        <taxon>Clostridia</taxon>
        <taxon>Eubacteriales</taxon>
        <taxon>Oscillospiraceae</taxon>
        <taxon>Allofournierella</taxon>
    </lineage>
</organism>
<sequence>MNQKAQASLGGPASIFGKFHRKFWRDTPPEAFAVNCVVVPQGKTTEDSALGRCNKKYSYFIGGSLP</sequence>
<evidence type="ECO:0000313" key="1">
    <source>
        <dbReference type="EMBL" id="MDM8201452.1"/>
    </source>
</evidence>
<dbReference type="RefSeq" id="WP_289599969.1">
    <property type="nucleotide sequence ID" value="NZ_JAUDCL010000015.1"/>
</dbReference>
<name>A0ABT7URE2_9FIRM</name>
<dbReference type="EMBL" id="JAUDCL010000015">
    <property type="protein sequence ID" value="MDM8201452.1"/>
    <property type="molecule type" value="Genomic_DNA"/>
</dbReference>
<comment type="caution">
    <text evidence="1">The sequence shown here is derived from an EMBL/GenBank/DDBJ whole genome shotgun (WGS) entry which is preliminary data.</text>
</comment>
<reference evidence="2" key="1">
    <citation type="submission" date="2023-06" db="EMBL/GenBank/DDBJ databases">
        <title>Identification and characterization of horizontal gene transfer across gut microbiota members of farm animals based on homology search.</title>
        <authorList>
            <person name="Zeman M."/>
            <person name="Kubasova T."/>
            <person name="Jahodarova E."/>
            <person name="Nykrynova M."/>
            <person name="Rychlik I."/>
        </authorList>
    </citation>
    <scope>NUCLEOTIDE SEQUENCE [LARGE SCALE GENOMIC DNA]</scope>
    <source>
        <strain evidence="2">ET340</strain>
    </source>
</reference>
<dbReference type="Proteomes" id="UP001529380">
    <property type="component" value="Unassembled WGS sequence"/>
</dbReference>
<protein>
    <submittedName>
        <fullName evidence="1">Uncharacterized protein</fullName>
    </submittedName>
</protein>
<accession>A0ABT7URE2</accession>